<evidence type="ECO:0000256" key="5">
    <source>
        <dbReference type="ARBA" id="ARBA00022490"/>
    </source>
</evidence>
<evidence type="ECO:0000256" key="14">
    <source>
        <dbReference type="ARBA" id="ARBA00022884"/>
    </source>
</evidence>
<dbReference type="SMART" id="SM00358">
    <property type="entry name" value="DSRM"/>
    <property type="match status" value="1"/>
</dbReference>
<keyword evidence="12 15" id="KW-0378">Hydrolase</keyword>
<evidence type="ECO:0000256" key="1">
    <source>
        <dbReference type="ARBA" id="ARBA00000109"/>
    </source>
</evidence>
<feature type="domain" description="RNase III" evidence="17">
    <location>
        <begin position="5"/>
        <end position="127"/>
    </location>
</feature>
<dbReference type="SUPFAM" id="SSF54768">
    <property type="entry name" value="dsRNA-binding domain-like"/>
    <property type="match status" value="1"/>
</dbReference>
<dbReference type="Gene3D" id="1.10.1520.10">
    <property type="entry name" value="Ribonuclease III domain"/>
    <property type="match status" value="1"/>
</dbReference>
<dbReference type="GO" id="GO:0019843">
    <property type="term" value="F:rRNA binding"/>
    <property type="evidence" value="ECO:0007669"/>
    <property type="project" value="UniProtKB-KW"/>
</dbReference>
<evidence type="ECO:0000256" key="11">
    <source>
        <dbReference type="ARBA" id="ARBA00022759"/>
    </source>
</evidence>
<dbReference type="GO" id="GO:0006397">
    <property type="term" value="P:mRNA processing"/>
    <property type="evidence" value="ECO:0007669"/>
    <property type="project" value="UniProtKB-UniRule"/>
</dbReference>
<accession>F5R8R8</accession>
<comment type="similarity">
    <text evidence="3">Belongs to the ribonuclease III family.</text>
</comment>
<dbReference type="FunFam" id="1.10.1520.10:FF:000001">
    <property type="entry name" value="Ribonuclease 3"/>
    <property type="match status" value="1"/>
</dbReference>
<organism evidence="18 19">
    <name type="scientific">Methyloversatilis universalis (strain ATCC BAA-1314 / DSM 25237 / JCM 13912 / CCUG 52030 / FAM5)</name>
    <dbReference type="NCBI Taxonomy" id="1000565"/>
    <lineage>
        <taxon>Bacteria</taxon>
        <taxon>Pseudomonadati</taxon>
        <taxon>Pseudomonadota</taxon>
        <taxon>Betaproteobacteria</taxon>
        <taxon>Nitrosomonadales</taxon>
        <taxon>Sterolibacteriaceae</taxon>
        <taxon>Methyloversatilis</taxon>
    </lineage>
</organism>
<feature type="active site" evidence="15">
    <location>
        <position position="44"/>
    </location>
</feature>
<dbReference type="NCBIfam" id="TIGR02191">
    <property type="entry name" value="RNaseIII"/>
    <property type="match status" value="1"/>
</dbReference>
<name>F5R8R8_METUF</name>
<sequence length="226" mass="23971">MSAPDARVEQALGHVFASRALLAQALTHSSFSSSHNERLELLGDAVLDCAATDLLFRRFPDTPEGLLSRLRASLVKEDTLAEIAAGIALGDALRLSAGEQKTGGRGRPALLANALEALIGAVFLEAGYDAARAVVARLLESRLVALNPERDARDPKTALQEWLHAQAKQPPRYEIVSTTGPAHAPVFRAACVIDTLGLRTEGEGRSRRHAEQAAAACALEQLQGAA</sequence>
<evidence type="ECO:0000256" key="15">
    <source>
        <dbReference type="HAMAP-Rule" id="MF_00104"/>
    </source>
</evidence>
<dbReference type="GO" id="GO:0006364">
    <property type="term" value="P:rRNA processing"/>
    <property type="evidence" value="ECO:0007669"/>
    <property type="project" value="UniProtKB-UniRule"/>
</dbReference>
<dbReference type="Pfam" id="PF00035">
    <property type="entry name" value="dsrm"/>
    <property type="match status" value="1"/>
</dbReference>
<feature type="binding site" evidence="15">
    <location>
        <position position="113"/>
    </location>
    <ligand>
        <name>Mg(2+)</name>
        <dbReference type="ChEBI" id="CHEBI:18420"/>
    </ligand>
</feature>
<comment type="caution">
    <text evidence="18">The sequence shown here is derived from an EMBL/GenBank/DDBJ whole genome shotgun (WGS) entry which is preliminary data.</text>
</comment>
<dbReference type="GO" id="GO:0003725">
    <property type="term" value="F:double-stranded RNA binding"/>
    <property type="evidence" value="ECO:0007669"/>
    <property type="project" value="TreeGrafter"/>
</dbReference>
<evidence type="ECO:0000256" key="12">
    <source>
        <dbReference type="ARBA" id="ARBA00022801"/>
    </source>
</evidence>
<comment type="subcellular location">
    <subcellularLocation>
        <location evidence="2 15">Cytoplasm</location>
    </subcellularLocation>
</comment>
<evidence type="ECO:0000256" key="7">
    <source>
        <dbReference type="ARBA" id="ARBA00022664"/>
    </source>
</evidence>
<keyword evidence="7 15" id="KW-0507">mRNA processing</keyword>
<dbReference type="PROSITE" id="PS50137">
    <property type="entry name" value="DS_RBD"/>
    <property type="match status" value="1"/>
</dbReference>
<dbReference type="PANTHER" id="PTHR11207:SF0">
    <property type="entry name" value="RIBONUCLEASE 3"/>
    <property type="match status" value="1"/>
</dbReference>
<dbReference type="PROSITE" id="PS50142">
    <property type="entry name" value="RNASE_3_2"/>
    <property type="match status" value="1"/>
</dbReference>
<dbReference type="InterPro" id="IPR011907">
    <property type="entry name" value="RNase_III"/>
</dbReference>
<dbReference type="GO" id="GO:0005737">
    <property type="term" value="C:cytoplasm"/>
    <property type="evidence" value="ECO:0007669"/>
    <property type="project" value="UniProtKB-SubCell"/>
</dbReference>
<dbReference type="GO" id="GO:0008033">
    <property type="term" value="P:tRNA processing"/>
    <property type="evidence" value="ECO:0007669"/>
    <property type="project" value="UniProtKB-KW"/>
</dbReference>
<keyword evidence="6 15" id="KW-0698">rRNA processing</keyword>
<feature type="binding site" evidence="15">
    <location>
        <position position="40"/>
    </location>
    <ligand>
        <name>Mg(2+)</name>
        <dbReference type="ChEBI" id="CHEBI:18420"/>
    </ligand>
</feature>
<evidence type="ECO:0000256" key="8">
    <source>
        <dbReference type="ARBA" id="ARBA00022694"/>
    </source>
</evidence>
<evidence type="ECO:0000256" key="2">
    <source>
        <dbReference type="ARBA" id="ARBA00004496"/>
    </source>
</evidence>
<evidence type="ECO:0000256" key="4">
    <source>
        <dbReference type="ARBA" id="ARBA00011738"/>
    </source>
</evidence>
<keyword evidence="9 15" id="KW-0540">Nuclease</keyword>
<comment type="catalytic activity">
    <reaction evidence="1 15">
        <text>Endonucleolytic cleavage to 5'-phosphomonoester.</text>
        <dbReference type="EC" id="3.1.26.3"/>
    </reaction>
</comment>
<dbReference type="SUPFAM" id="SSF69065">
    <property type="entry name" value="RNase III domain-like"/>
    <property type="match status" value="1"/>
</dbReference>
<dbReference type="InterPro" id="IPR036389">
    <property type="entry name" value="RNase_III_sf"/>
</dbReference>
<dbReference type="GO" id="GO:0004525">
    <property type="term" value="F:ribonuclease III activity"/>
    <property type="evidence" value="ECO:0007669"/>
    <property type="project" value="UniProtKB-UniRule"/>
</dbReference>
<proteinExistence type="inferred from homology"/>
<gene>
    <name evidence="15" type="primary">rnc</name>
    <name evidence="18" type="ORF">METUNv1_00633</name>
</gene>
<evidence type="ECO:0000259" key="17">
    <source>
        <dbReference type="PROSITE" id="PS50142"/>
    </source>
</evidence>
<keyword evidence="15" id="KW-0699">rRNA-binding</keyword>
<dbReference type="FunFam" id="3.30.160.20:FF:000003">
    <property type="entry name" value="Ribonuclease 3"/>
    <property type="match status" value="1"/>
</dbReference>
<evidence type="ECO:0000256" key="6">
    <source>
        <dbReference type="ARBA" id="ARBA00022552"/>
    </source>
</evidence>
<keyword evidence="5 15" id="KW-0963">Cytoplasm</keyword>
<feature type="active site" evidence="15">
    <location>
        <position position="116"/>
    </location>
</feature>
<keyword evidence="19" id="KW-1185">Reference proteome</keyword>
<keyword evidence="14 15" id="KW-0694">RNA-binding</keyword>
<keyword evidence="13 15" id="KW-0460">Magnesium</keyword>
<dbReference type="GO" id="GO:0010468">
    <property type="term" value="P:regulation of gene expression"/>
    <property type="evidence" value="ECO:0007669"/>
    <property type="project" value="TreeGrafter"/>
</dbReference>
<keyword evidence="10 15" id="KW-0479">Metal-binding</keyword>
<dbReference type="eggNOG" id="COG0571">
    <property type="taxonomic scope" value="Bacteria"/>
</dbReference>
<dbReference type="Pfam" id="PF14622">
    <property type="entry name" value="Ribonucleas_3_3"/>
    <property type="match status" value="1"/>
</dbReference>
<evidence type="ECO:0000259" key="16">
    <source>
        <dbReference type="PROSITE" id="PS50137"/>
    </source>
</evidence>
<dbReference type="InterPro" id="IPR014720">
    <property type="entry name" value="dsRBD_dom"/>
</dbReference>
<evidence type="ECO:0000313" key="18">
    <source>
        <dbReference type="EMBL" id="EGK72808.1"/>
    </source>
</evidence>
<dbReference type="InterPro" id="IPR000999">
    <property type="entry name" value="RNase_III_dom"/>
</dbReference>
<dbReference type="GO" id="GO:0042802">
    <property type="term" value="F:identical protein binding"/>
    <property type="evidence" value="ECO:0007669"/>
    <property type="project" value="UniProtKB-ARBA"/>
</dbReference>
<feature type="binding site" evidence="15">
    <location>
        <position position="116"/>
    </location>
    <ligand>
        <name>Mg(2+)</name>
        <dbReference type="ChEBI" id="CHEBI:18420"/>
    </ligand>
</feature>
<evidence type="ECO:0000256" key="13">
    <source>
        <dbReference type="ARBA" id="ARBA00022842"/>
    </source>
</evidence>
<feature type="domain" description="DRBM" evidence="16">
    <location>
        <begin position="154"/>
        <end position="224"/>
    </location>
</feature>
<keyword evidence="11 15" id="KW-0255">Endonuclease</keyword>
<dbReference type="SMART" id="SM00535">
    <property type="entry name" value="RIBOc"/>
    <property type="match status" value="1"/>
</dbReference>
<dbReference type="Gene3D" id="3.30.160.20">
    <property type="match status" value="1"/>
</dbReference>
<protein>
    <recommendedName>
        <fullName evidence="15">Ribonuclease 3</fullName>
        <ecNumber evidence="15">3.1.26.3</ecNumber>
    </recommendedName>
    <alternativeName>
        <fullName evidence="15">Ribonuclease III</fullName>
        <shortName evidence="15">RNase III</shortName>
    </alternativeName>
</protein>
<dbReference type="STRING" id="1000565.METUNv1_00633"/>
<dbReference type="EMBL" id="AFHG01000030">
    <property type="protein sequence ID" value="EGK72808.1"/>
    <property type="molecule type" value="Genomic_DNA"/>
</dbReference>
<dbReference type="CDD" id="cd00593">
    <property type="entry name" value="RIBOc"/>
    <property type="match status" value="1"/>
</dbReference>
<evidence type="ECO:0000313" key="19">
    <source>
        <dbReference type="Proteomes" id="UP000005019"/>
    </source>
</evidence>
<keyword evidence="8 15" id="KW-0819">tRNA processing</keyword>
<evidence type="ECO:0000256" key="9">
    <source>
        <dbReference type="ARBA" id="ARBA00022722"/>
    </source>
</evidence>
<dbReference type="RefSeq" id="WP_008058737.1">
    <property type="nucleotide sequence ID" value="NZ_AFHG01000030.1"/>
</dbReference>
<dbReference type="AlphaFoldDB" id="F5R8R8"/>
<dbReference type="HAMAP" id="MF_00104">
    <property type="entry name" value="RNase_III"/>
    <property type="match status" value="1"/>
</dbReference>
<dbReference type="Proteomes" id="UP000005019">
    <property type="component" value="Unassembled WGS sequence"/>
</dbReference>
<dbReference type="PANTHER" id="PTHR11207">
    <property type="entry name" value="RIBONUCLEASE III"/>
    <property type="match status" value="1"/>
</dbReference>
<evidence type="ECO:0000256" key="10">
    <source>
        <dbReference type="ARBA" id="ARBA00022723"/>
    </source>
</evidence>
<reference evidence="18 19" key="1">
    <citation type="journal article" date="2011" name="J. Bacteriol.">
        <title>Genome sequence of Methyloversatilis universalis FAM5T, a methylotrophic representative of the order Rhodocyclales.</title>
        <authorList>
            <person name="Kittichotirat W."/>
            <person name="Good N.M."/>
            <person name="Hall R."/>
            <person name="Bringel F."/>
            <person name="Lajus A."/>
            <person name="Medigue C."/>
            <person name="Smalley N.E."/>
            <person name="Beck D."/>
            <person name="Bumgarner R."/>
            <person name="Vuilleumier S."/>
            <person name="Kalyuzhnaya M.G."/>
        </authorList>
    </citation>
    <scope>NUCLEOTIDE SEQUENCE [LARGE SCALE GENOMIC DNA]</scope>
    <source>
        <strain evidence="19">ATCC BAA-1314 / JCM 13912 / FAM5</strain>
    </source>
</reference>
<dbReference type="CDD" id="cd10845">
    <property type="entry name" value="DSRM_RNAse_III_family"/>
    <property type="match status" value="1"/>
</dbReference>
<comment type="cofactor">
    <cofactor evidence="15">
        <name>Mg(2+)</name>
        <dbReference type="ChEBI" id="CHEBI:18420"/>
    </cofactor>
</comment>
<comment type="function">
    <text evidence="15">Digests double-stranded RNA. Involved in the processing of primary rRNA transcript to yield the immediate precursors to the large and small rRNAs (23S and 16S). Processes some mRNAs, and tRNAs when they are encoded in the rRNA operon. Processes pre-crRNA and tracrRNA of type II CRISPR loci if present in the organism.</text>
</comment>
<comment type="subunit">
    <text evidence="4 15">Homodimer.</text>
</comment>
<dbReference type="EC" id="3.1.26.3" evidence="15"/>
<evidence type="ECO:0000256" key="3">
    <source>
        <dbReference type="ARBA" id="ARBA00010183"/>
    </source>
</evidence>
<dbReference type="OrthoDB" id="9805026at2"/>
<dbReference type="GO" id="GO:0046872">
    <property type="term" value="F:metal ion binding"/>
    <property type="evidence" value="ECO:0007669"/>
    <property type="project" value="UniProtKB-KW"/>
</dbReference>